<evidence type="ECO:0000256" key="1">
    <source>
        <dbReference type="SAM" id="MobiDB-lite"/>
    </source>
</evidence>
<evidence type="ECO:0000313" key="3">
    <source>
        <dbReference type="Proteomes" id="UP001180737"/>
    </source>
</evidence>
<organism evidence="2 3">
    <name type="scientific">Streptomyces gottesmaniae</name>
    <dbReference type="NCBI Taxonomy" id="3075518"/>
    <lineage>
        <taxon>Bacteria</taxon>
        <taxon>Bacillati</taxon>
        <taxon>Actinomycetota</taxon>
        <taxon>Actinomycetes</taxon>
        <taxon>Kitasatosporales</taxon>
        <taxon>Streptomycetaceae</taxon>
        <taxon>Streptomyces</taxon>
    </lineage>
</organism>
<dbReference type="RefSeq" id="WP_033532211.1">
    <property type="nucleotide sequence ID" value="NZ_JAVRFJ010000004.1"/>
</dbReference>
<gene>
    <name evidence="2" type="ORF">RM704_05995</name>
</gene>
<comment type="caution">
    <text evidence="2">The sequence shown here is derived from an EMBL/GenBank/DDBJ whole genome shotgun (WGS) entry which is preliminary data.</text>
</comment>
<keyword evidence="3" id="KW-1185">Reference proteome</keyword>
<sequence length="67" mass="7428">MRAQHFQPGHSVVQETSHVSEGVPPQIDVAAFSRLVPTEQPLTVQPDVSEVNTPLFQRDQGARRRPA</sequence>
<feature type="region of interest" description="Disordered" evidence="1">
    <location>
        <begin position="1"/>
        <end position="21"/>
    </location>
</feature>
<accession>A0ABU2YRT7</accession>
<dbReference type="EMBL" id="JAVRFJ010000004">
    <property type="protein sequence ID" value="MDT0567039.1"/>
    <property type="molecule type" value="Genomic_DNA"/>
</dbReference>
<name>A0ABU2YRT7_9ACTN</name>
<protein>
    <submittedName>
        <fullName evidence="2">Uncharacterized protein</fullName>
    </submittedName>
</protein>
<proteinExistence type="predicted"/>
<feature type="region of interest" description="Disordered" evidence="1">
    <location>
        <begin position="43"/>
        <end position="67"/>
    </location>
</feature>
<dbReference type="Proteomes" id="UP001180737">
    <property type="component" value="Unassembled WGS sequence"/>
</dbReference>
<reference evidence="2" key="1">
    <citation type="submission" date="2024-05" db="EMBL/GenBank/DDBJ databases">
        <title>30 novel species of actinomycetes from the DSMZ collection.</title>
        <authorList>
            <person name="Nouioui I."/>
        </authorList>
    </citation>
    <scope>NUCLEOTIDE SEQUENCE</scope>
    <source>
        <strain evidence="2">DSM 3412</strain>
    </source>
</reference>
<evidence type="ECO:0000313" key="2">
    <source>
        <dbReference type="EMBL" id="MDT0567039.1"/>
    </source>
</evidence>